<accession>A0A4Y8SC82</accession>
<protein>
    <submittedName>
        <fullName evidence="2">Uncharacterized protein</fullName>
    </submittedName>
</protein>
<reference evidence="2 3" key="1">
    <citation type="journal article" date="2017" name="Int. J. Syst. Evol. Microbiol.">
        <title>Mucilaginibacterpsychrotolerans sp. nov., isolated from peatlands.</title>
        <authorList>
            <person name="Deng Y."/>
            <person name="Shen L."/>
            <person name="Xu B."/>
            <person name="Liu Y."/>
            <person name="Gu Z."/>
            <person name="Liu H."/>
            <person name="Zhou Y."/>
        </authorList>
    </citation>
    <scope>NUCLEOTIDE SEQUENCE [LARGE SCALE GENOMIC DNA]</scope>
    <source>
        <strain evidence="2 3">NH7-4</strain>
    </source>
</reference>
<sequence>MLEEIVRLIGLSQSNASNGTLACELQIADVHMQACITSMLDLQIIENTDFKNEIGQAVNLYLSSGKLASMGYFTDTDALIRKHRYEAPTSRVYIAAAGYSDDKGGIFYDSYLATQALITAIKMLAKHVYTDNEFDYAVIFREDKGLILPLHYDAIPISSFSDQDRIGLKRVTEVFAANDSPEKLLYINELIDYLAGVKEEDRFRVLLQKMAEFADKTLAAYQYYLRDFSLNKLRLELDAKALEYTQKIQAVINDSQTKLVAIPTAFILVFSAFDFVKLNETKNWIAAGSLIIFAVLIQIFLANQYSSLLFTATNIANYKNTFSGENLKQFDKRFLLVEQELGNQRFRLRMITMLLWLIPSALIIIWIFLYQYQPHH</sequence>
<dbReference type="PROSITE" id="PS51257">
    <property type="entry name" value="PROKAR_LIPOPROTEIN"/>
    <property type="match status" value="1"/>
</dbReference>
<feature type="transmembrane region" description="Helical" evidence="1">
    <location>
        <begin position="353"/>
        <end position="372"/>
    </location>
</feature>
<comment type="caution">
    <text evidence="2">The sequence shown here is derived from an EMBL/GenBank/DDBJ whole genome shotgun (WGS) entry which is preliminary data.</text>
</comment>
<dbReference type="AlphaFoldDB" id="A0A4Y8SC82"/>
<dbReference type="RefSeq" id="WP_133232588.1">
    <property type="nucleotide sequence ID" value="NZ_SOZE01000017.1"/>
</dbReference>
<keyword evidence="1" id="KW-0472">Membrane</keyword>
<evidence type="ECO:0000313" key="2">
    <source>
        <dbReference type="EMBL" id="TFF36190.1"/>
    </source>
</evidence>
<dbReference type="OrthoDB" id="1273368at2"/>
<gene>
    <name evidence="2" type="ORF">E2R66_16750</name>
</gene>
<organism evidence="2 3">
    <name type="scientific">Mucilaginibacter psychrotolerans</name>
    <dbReference type="NCBI Taxonomy" id="1524096"/>
    <lineage>
        <taxon>Bacteria</taxon>
        <taxon>Pseudomonadati</taxon>
        <taxon>Bacteroidota</taxon>
        <taxon>Sphingobacteriia</taxon>
        <taxon>Sphingobacteriales</taxon>
        <taxon>Sphingobacteriaceae</taxon>
        <taxon>Mucilaginibacter</taxon>
    </lineage>
</organism>
<keyword evidence="1" id="KW-0812">Transmembrane</keyword>
<keyword evidence="1" id="KW-1133">Transmembrane helix</keyword>
<proteinExistence type="predicted"/>
<dbReference type="Proteomes" id="UP000297540">
    <property type="component" value="Unassembled WGS sequence"/>
</dbReference>
<feature type="transmembrane region" description="Helical" evidence="1">
    <location>
        <begin position="259"/>
        <end position="278"/>
    </location>
</feature>
<keyword evidence="3" id="KW-1185">Reference proteome</keyword>
<name>A0A4Y8SC82_9SPHI</name>
<dbReference type="EMBL" id="SOZE01000017">
    <property type="protein sequence ID" value="TFF36190.1"/>
    <property type="molecule type" value="Genomic_DNA"/>
</dbReference>
<evidence type="ECO:0000256" key="1">
    <source>
        <dbReference type="SAM" id="Phobius"/>
    </source>
</evidence>
<evidence type="ECO:0000313" key="3">
    <source>
        <dbReference type="Proteomes" id="UP000297540"/>
    </source>
</evidence>
<feature type="transmembrane region" description="Helical" evidence="1">
    <location>
        <begin position="284"/>
        <end position="302"/>
    </location>
</feature>